<dbReference type="RefSeq" id="WP_146273352.1">
    <property type="nucleotide sequence ID" value="NZ_VOEI01000008.1"/>
</dbReference>
<evidence type="ECO:0000313" key="1">
    <source>
        <dbReference type="EMBL" id="TWR23996.1"/>
    </source>
</evidence>
<dbReference type="Proteomes" id="UP000318010">
    <property type="component" value="Unassembled WGS sequence"/>
</dbReference>
<gene>
    <name evidence="1" type="ORF">FPZ42_18500</name>
</gene>
<accession>A0A563TXF3</accession>
<protein>
    <submittedName>
        <fullName evidence="1">Uncharacterized protein</fullName>
    </submittedName>
</protein>
<sequence length="108" mass="12537">MKTITLHKPIETEKLYNHIKDQLNPLFRKQRQSDLEFLVENTPEGIKILQPEFYDGPLYTIAVQDDELWITRNENYVDDVNSVTIESILNLLFDDLSGKLGTDLVEEG</sequence>
<dbReference type="OrthoDB" id="797779at2"/>
<dbReference type="AlphaFoldDB" id="A0A563TXF3"/>
<proteinExistence type="predicted"/>
<organism evidence="1 2">
    <name type="scientific">Mucilaginibacter achroorhodeus</name>
    <dbReference type="NCBI Taxonomy" id="2599294"/>
    <lineage>
        <taxon>Bacteria</taxon>
        <taxon>Pseudomonadati</taxon>
        <taxon>Bacteroidota</taxon>
        <taxon>Sphingobacteriia</taxon>
        <taxon>Sphingobacteriales</taxon>
        <taxon>Sphingobacteriaceae</taxon>
        <taxon>Mucilaginibacter</taxon>
    </lineage>
</organism>
<name>A0A563TXF3_9SPHI</name>
<reference evidence="1 2" key="1">
    <citation type="submission" date="2019-07" db="EMBL/GenBank/DDBJ databases">
        <authorList>
            <person name="Kim J."/>
        </authorList>
    </citation>
    <scope>NUCLEOTIDE SEQUENCE [LARGE SCALE GENOMIC DNA]</scope>
    <source>
        <strain evidence="1 2">MJ1a</strain>
    </source>
</reference>
<keyword evidence="2" id="KW-1185">Reference proteome</keyword>
<dbReference type="EMBL" id="VOEI01000008">
    <property type="protein sequence ID" value="TWR23996.1"/>
    <property type="molecule type" value="Genomic_DNA"/>
</dbReference>
<comment type="caution">
    <text evidence="1">The sequence shown here is derived from an EMBL/GenBank/DDBJ whole genome shotgun (WGS) entry which is preliminary data.</text>
</comment>
<evidence type="ECO:0000313" key="2">
    <source>
        <dbReference type="Proteomes" id="UP000318010"/>
    </source>
</evidence>